<dbReference type="AlphaFoldDB" id="A0A8T7M2F4"/>
<evidence type="ECO:0000313" key="3">
    <source>
        <dbReference type="Proteomes" id="UP000521676"/>
    </source>
</evidence>
<reference evidence="1 3" key="1">
    <citation type="submission" date="2020-06" db="EMBL/GenBank/DDBJ databases">
        <title>Anoxygenic phototrophic Chloroflexota member uses a Type I reaction center.</title>
        <authorList>
            <person name="Tsuji J.M."/>
            <person name="Shaw N.A."/>
            <person name="Nagashima S."/>
            <person name="Venkiteswaran J."/>
            <person name="Schiff S.L."/>
            <person name="Hanada S."/>
            <person name="Tank M."/>
            <person name="Neufeld J.D."/>
        </authorList>
    </citation>
    <scope>NUCLEOTIDE SEQUENCE [LARGE SCALE GENOMIC DNA]</scope>
    <source>
        <strain evidence="1">L227-S17</strain>
    </source>
</reference>
<proteinExistence type="predicted"/>
<organism evidence="1 3">
    <name type="scientific">Candidatus Chlorohelix allophototropha</name>
    <dbReference type="NCBI Taxonomy" id="3003348"/>
    <lineage>
        <taxon>Bacteria</taxon>
        <taxon>Bacillati</taxon>
        <taxon>Chloroflexota</taxon>
        <taxon>Chloroflexia</taxon>
        <taxon>Candidatus Chloroheliales</taxon>
        <taxon>Candidatus Chloroheliaceae</taxon>
        <taxon>Candidatus Chlorohelix</taxon>
    </lineage>
</organism>
<evidence type="ECO:0000313" key="2">
    <source>
        <dbReference type="EMBL" id="WJW65798.1"/>
    </source>
</evidence>
<accession>A0A8T7M2F4</accession>
<gene>
    <name evidence="1" type="ORF">HXX08_11175</name>
    <name evidence="2" type="ORF">OZ401_001577</name>
</gene>
<keyword evidence="4" id="KW-1185">Reference proteome</keyword>
<dbReference type="RefSeq" id="WP_341467683.1">
    <property type="nucleotide sequence ID" value="NZ_CP128399.1"/>
</dbReference>
<evidence type="ECO:0000313" key="4">
    <source>
        <dbReference type="Proteomes" id="UP001431572"/>
    </source>
</evidence>
<evidence type="ECO:0000313" key="1">
    <source>
        <dbReference type="EMBL" id="NWJ46430.1"/>
    </source>
</evidence>
<dbReference type="Proteomes" id="UP001431572">
    <property type="component" value="Chromosome 1"/>
</dbReference>
<protein>
    <submittedName>
        <fullName evidence="1">Uncharacterized protein</fullName>
    </submittedName>
</protein>
<reference evidence="2" key="2">
    <citation type="journal article" date="2024" name="Nature">
        <title>Anoxygenic phototroph of the Chloroflexota uses a type I reaction centre.</title>
        <authorList>
            <person name="Tsuji J.M."/>
            <person name="Shaw N.A."/>
            <person name="Nagashima S."/>
            <person name="Venkiteswaran J.J."/>
            <person name="Schiff S.L."/>
            <person name="Watanabe T."/>
            <person name="Fukui M."/>
            <person name="Hanada S."/>
            <person name="Tank M."/>
            <person name="Neufeld J.D."/>
        </authorList>
    </citation>
    <scope>NUCLEOTIDE SEQUENCE</scope>
    <source>
        <strain evidence="2">L227-S17</strain>
    </source>
</reference>
<sequence>MGKKIELPAFPTMFETIPVATASGMVDTYCFYKNNGIAVTQVLGDSNRYVMTHINTGRMMNISFETLELAKKATDTLAPMFDWNAITDAPASSAKLPQEVRDTAQAMLKWEGAKYIKGDYLPQDIEKLDQKEQ</sequence>
<dbReference type="EMBL" id="JACATZ010000001">
    <property type="protein sequence ID" value="NWJ46430.1"/>
    <property type="molecule type" value="Genomic_DNA"/>
</dbReference>
<name>A0A8T7M2F4_9CHLR</name>
<dbReference type="EMBL" id="CP128399">
    <property type="protein sequence ID" value="WJW65798.1"/>
    <property type="molecule type" value="Genomic_DNA"/>
</dbReference>
<dbReference type="Proteomes" id="UP000521676">
    <property type="component" value="Unassembled WGS sequence"/>
</dbReference>